<dbReference type="AlphaFoldDB" id="T1KTE7"/>
<protein>
    <submittedName>
        <fullName evidence="2">Uncharacterized protein</fullName>
    </submittedName>
</protein>
<dbReference type="Proteomes" id="UP000015104">
    <property type="component" value="Unassembled WGS sequence"/>
</dbReference>
<dbReference type="HOGENOM" id="CLU_1268383_0_0_1"/>
<dbReference type="EnsemblMetazoa" id="tetur20g02940.1">
    <property type="protein sequence ID" value="tetur20g02940.1"/>
    <property type="gene ID" value="tetur20g02940"/>
</dbReference>
<reference evidence="3" key="1">
    <citation type="submission" date="2011-08" db="EMBL/GenBank/DDBJ databases">
        <authorList>
            <person name="Rombauts S."/>
        </authorList>
    </citation>
    <scope>NUCLEOTIDE SEQUENCE</scope>
    <source>
        <strain evidence="3">London</strain>
    </source>
</reference>
<keyword evidence="1" id="KW-0732">Signal</keyword>
<dbReference type="OrthoDB" id="10359298at2759"/>
<evidence type="ECO:0000313" key="2">
    <source>
        <dbReference type="EnsemblMetazoa" id="tetur20g02940.1"/>
    </source>
</evidence>
<gene>
    <name evidence="2" type="primary">107366924</name>
</gene>
<feature type="chain" id="PRO_5004581108" evidence="1">
    <location>
        <begin position="22"/>
        <end position="215"/>
    </location>
</feature>
<evidence type="ECO:0000256" key="1">
    <source>
        <dbReference type="SAM" id="SignalP"/>
    </source>
</evidence>
<accession>T1KTE7</accession>
<name>T1KTE7_TETUR</name>
<dbReference type="EMBL" id="CAEY01000525">
    <property type="status" value="NOT_ANNOTATED_CDS"/>
    <property type="molecule type" value="Genomic_DNA"/>
</dbReference>
<proteinExistence type="predicted"/>
<sequence length="215" mass="23699">MVRHLVLLSCLLLIPAAVVLAKNGGLNEPIPLILWASSDPAEDQEAGRINPVKFYHFIEDNLEAIMDYHNRSDAVGISLYLANHGEESGTEGTLWAAVFAKIAFKKTIGETVEKEHGLPSLVAWAITNTGTGSSNPSIDRSTLVEFILYHKTAILKLLSKGDVDGLVAYLNETKSESGTKNLDWKSVIENLRDNRQLFKYSCGLFGLQLCDRIKN</sequence>
<organism evidence="2 3">
    <name type="scientific">Tetranychus urticae</name>
    <name type="common">Two-spotted spider mite</name>
    <dbReference type="NCBI Taxonomy" id="32264"/>
    <lineage>
        <taxon>Eukaryota</taxon>
        <taxon>Metazoa</taxon>
        <taxon>Ecdysozoa</taxon>
        <taxon>Arthropoda</taxon>
        <taxon>Chelicerata</taxon>
        <taxon>Arachnida</taxon>
        <taxon>Acari</taxon>
        <taxon>Acariformes</taxon>
        <taxon>Trombidiformes</taxon>
        <taxon>Prostigmata</taxon>
        <taxon>Eleutherengona</taxon>
        <taxon>Raphignathae</taxon>
        <taxon>Tetranychoidea</taxon>
        <taxon>Tetranychidae</taxon>
        <taxon>Tetranychus</taxon>
    </lineage>
</organism>
<reference evidence="2" key="2">
    <citation type="submission" date="2015-06" db="UniProtKB">
        <authorList>
            <consortium name="EnsemblMetazoa"/>
        </authorList>
    </citation>
    <scope>IDENTIFICATION</scope>
</reference>
<feature type="signal peptide" evidence="1">
    <location>
        <begin position="1"/>
        <end position="21"/>
    </location>
</feature>
<keyword evidence="3" id="KW-1185">Reference proteome</keyword>
<evidence type="ECO:0000313" key="3">
    <source>
        <dbReference type="Proteomes" id="UP000015104"/>
    </source>
</evidence>
<dbReference type="KEGG" id="tut:107366924"/>